<name>A0A177UWD9_9BASI</name>
<dbReference type="GO" id="GO:0030136">
    <property type="term" value="C:clathrin-coated vesicle"/>
    <property type="evidence" value="ECO:0007669"/>
    <property type="project" value="InterPro"/>
</dbReference>
<dbReference type="InterPro" id="IPR014712">
    <property type="entry name" value="ANTH_dom_sf"/>
</dbReference>
<dbReference type="PANTHER" id="PTHR22951">
    <property type="entry name" value="CLATHRIN ASSEMBLY PROTEIN"/>
    <property type="match status" value="1"/>
</dbReference>
<dbReference type="EMBL" id="CAJHJG010005472">
    <property type="protein sequence ID" value="CAD6950565.1"/>
    <property type="molecule type" value="Genomic_DNA"/>
</dbReference>
<evidence type="ECO:0000313" key="6">
    <source>
        <dbReference type="EMBL" id="KAE8262141.1"/>
    </source>
</evidence>
<dbReference type="InterPro" id="IPR045192">
    <property type="entry name" value="AP180-like"/>
</dbReference>
<feature type="compositionally biased region" description="Low complexity" evidence="3">
    <location>
        <begin position="787"/>
        <end position="802"/>
    </location>
</feature>
<organism evidence="6 7">
    <name type="scientific">Tilletia caries</name>
    <name type="common">wheat bunt fungus</name>
    <dbReference type="NCBI Taxonomy" id="13290"/>
    <lineage>
        <taxon>Eukaryota</taxon>
        <taxon>Fungi</taxon>
        <taxon>Dikarya</taxon>
        <taxon>Basidiomycota</taxon>
        <taxon>Ustilaginomycotina</taxon>
        <taxon>Exobasidiomycetes</taxon>
        <taxon>Tilletiales</taxon>
        <taxon>Tilletiaceae</taxon>
        <taxon>Tilletia</taxon>
    </lineage>
</organism>
<feature type="compositionally biased region" description="Polar residues" evidence="3">
    <location>
        <begin position="743"/>
        <end position="762"/>
    </location>
</feature>
<feature type="compositionally biased region" description="Polar residues" evidence="3">
    <location>
        <begin position="338"/>
        <end position="348"/>
    </location>
</feature>
<dbReference type="GO" id="GO:0032050">
    <property type="term" value="F:clathrin heavy chain binding"/>
    <property type="evidence" value="ECO:0007669"/>
    <property type="project" value="TreeGrafter"/>
</dbReference>
<feature type="region of interest" description="Disordered" evidence="3">
    <location>
        <begin position="132"/>
        <end position="153"/>
    </location>
</feature>
<evidence type="ECO:0000256" key="2">
    <source>
        <dbReference type="ARBA" id="ARBA00022490"/>
    </source>
</evidence>
<feature type="compositionally biased region" description="Basic and acidic residues" evidence="3">
    <location>
        <begin position="310"/>
        <end position="337"/>
    </location>
</feature>
<feature type="compositionally biased region" description="Low complexity" evidence="3">
    <location>
        <begin position="633"/>
        <end position="643"/>
    </location>
</feature>
<feature type="region of interest" description="Disordered" evidence="3">
    <location>
        <begin position="593"/>
        <end position="654"/>
    </location>
</feature>
<feature type="compositionally biased region" description="Low complexity" evidence="3">
    <location>
        <begin position="522"/>
        <end position="540"/>
    </location>
</feature>
<accession>A0A177UWD9</accession>
<evidence type="ECO:0000313" key="8">
    <source>
        <dbReference type="Proteomes" id="UP000836402"/>
    </source>
</evidence>
<reference evidence="6" key="2">
    <citation type="journal article" date="2019" name="IMA Fungus">
        <title>Genome sequencing and comparison of five Tilletia species to identify candidate genes for the detection of regulated species infecting wheat.</title>
        <authorList>
            <person name="Nguyen H.D.T."/>
            <person name="Sultana T."/>
            <person name="Kesanakurti P."/>
            <person name="Hambleton S."/>
        </authorList>
    </citation>
    <scope>NUCLEOTIDE SEQUENCE</scope>
    <source>
        <strain evidence="6">DAOMC 238032</strain>
    </source>
</reference>
<feature type="region of interest" description="Disordered" evidence="3">
    <location>
        <begin position="300"/>
        <end position="348"/>
    </location>
</feature>
<gene>
    <name evidence="6" type="ORF">A4X03_0g2689</name>
    <name evidence="5" type="ORF">JKIAZH3_G8002</name>
</gene>
<dbReference type="SMART" id="SM00273">
    <property type="entry name" value="ENTH"/>
    <property type="match status" value="1"/>
</dbReference>
<dbReference type="Pfam" id="PF07651">
    <property type="entry name" value="ANTH"/>
    <property type="match status" value="1"/>
</dbReference>
<sequence>MSNYDKVVKLATKPKIAAPKPKYVDVLITASYSEDASLNEIIRSLANRLREPMTIVVFKSLVVLHTLVRHGSIDPVLSHLVSNASLLRLKHIASIDSPSGYTPPRSLTVYAQYIDTRVRAYRELRRDVIRSADSRPANGDGASGARSGSGLSGGQRLRRLKVEKGLLREVNITQKVMNAVLACSFFLDDPSDEITLAAFRMALKDLLDLYAAVNEGIINMLEHYFEMAKSDAKDALKIYREFCNQTEKVVAYLTAARKYSHALRVAIPQLKHAPVSLAGALEEYLNDPNFEENRVEYRKNRQIANGEPSPKGKDSEGKAKEDSGNKKGDGEDEKKAEASTSKPSIPSNNQALQDFFASIDTDQHTMNFSSSQQMPSAQQAMFTGAPGMFGAGPMGMQPTGMMLAPQQQQQQMMMMAGGGGGMLAPQMTGFNPFLQPNMTGMNPAFAAQQQQNAFLQAQLTGMNAFGGGNMMQQQQPQMTGMLQPQATAVNNPFRPQSVFMPTSAAGAGMSADLTGFGMMSPSGSSGNGSAFGSIGSSNAGGTAGGQSRLQSISENTGSSSTPAAPAPAAPAPAVAATTSTSSIGAPVKALLPQKTGSRNPFAPPPGETPPPPPVQPFKTGPSLFELASGAASQQQQQQTQNQNGDGLPAGSALVPQKTGMIGNIASEFTFAGRATSPAISAPASDLFGSAAPSQAQAQAQPQVGADSLTNGFGNFSLGGGASSSSALAPQPTGFGGSVIRPFQPTSSFGQTLSSQVTGMPSSGTLGAGGLGATGQALAPNMTGNPFARSMSPSAGGSSAGQSLFGGGGGASTNGSLSTNGLGSSSSSGFGGGAASPAPGGASFGASLFRSGTITNNNNGNASSNPFPSSLAAQPTGAFLSSFTSGLNSVSSSGFGAGVGAPTNLSTLQAQPTGLGGSAIKPFQPTSAFGTAAFGGLTASGPAADAQKNQQQQQSLF</sequence>
<dbReference type="AlphaFoldDB" id="A0A177UWD9"/>
<evidence type="ECO:0000256" key="3">
    <source>
        <dbReference type="SAM" id="MobiDB-lite"/>
    </source>
</evidence>
<dbReference type="PROSITE" id="PS50942">
    <property type="entry name" value="ENTH"/>
    <property type="match status" value="1"/>
</dbReference>
<dbReference type="InterPro" id="IPR011417">
    <property type="entry name" value="ANTH_dom"/>
</dbReference>
<dbReference type="GO" id="GO:0072583">
    <property type="term" value="P:clathrin-dependent endocytosis"/>
    <property type="evidence" value="ECO:0007669"/>
    <property type="project" value="InterPro"/>
</dbReference>
<reference evidence="6" key="1">
    <citation type="submission" date="2016-04" db="EMBL/GenBank/DDBJ databases">
        <authorList>
            <person name="Nguyen H.D."/>
            <person name="Kesanakurti P."/>
            <person name="Cullis J."/>
            <person name="Levesque C.A."/>
            <person name="Hambleton S."/>
        </authorList>
    </citation>
    <scope>NUCLEOTIDE SEQUENCE</scope>
    <source>
        <strain evidence="6">DAOMC 238032</strain>
    </source>
</reference>
<keyword evidence="2" id="KW-0963">Cytoplasm</keyword>
<dbReference type="InterPro" id="IPR013809">
    <property type="entry name" value="ENTH"/>
</dbReference>
<feature type="compositionally biased region" description="Pro residues" evidence="3">
    <location>
        <begin position="601"/>
        <end position="615"/>
    </location>
</feature>
<feature type="region of interest" description="Disordered" evidence="3">
    <location>
        <begin position="721"/>
        <end position="835"/>
    </location>
</feature>
<keyword evidence="8" id="KW-1185">Reference proteome</keyword>
<comment type="subcellular location">
    <subcellularLocation>
        <location evidence="1">Cytoplasm</location>
    </subcellularLocation>
</comment>
<dbReference type="CDD" id="cd16988">
    <property type="entry name" value="ANTH_N_YAP180"/>
    <property type="match status" value="1"/>
</dbReference>
<dbReference type="FunFam" id="1.20.58.150:FF:000004">
    <property type="entry name" value="ENTH domain protein"/>
    <property type="match status" value="1"/>
</dbReference>
<dbReference type="SUPFAM" id="SSF48464">
    <property type="entry name" value="ENTH/VHS domain"/>
    <property type="match status" value="1"/>
</dbReference>
<evidence type="ECO:0000259" key="4">
    <source>
        <dbReference type="PROSITE" id="PS50942"/>
    </source>
</evidence>
<protein>
    <recommendedName>
        <fullName evidence="4">ENTH domain-containing protein</fullName>
    </recommendedName>
</protein>
<feature type="region of interest" description="Disordered" evidence="3">
    <location>
        <begin position="522"/>
        <end position="577"/>
    </location>
</feature>
<dbReference type="PANTHER" id="PTHR22951:SF5">
    <property type="entry name" value="PHOSPHATIDYLINOSITOL-BINDING CLATHRIN ASSEMBLY PROTEIN LAP"/>
    <property type="match status" value="1"/>
</dbReference>
<dbReference type="GO" id="GO:0005905">
    <property type="term" value="C:clathrin-coated pit"/>
    <property type="evidence" value="ECO:0007669"/>
    <property type="project" value="TreeGrafter"/>
</dbReference>
<dbReference type="GO" id="GO:0000149">
    <property type="term" value="F:SNARE binding"/>
    <property type="evidence" value="ECO:0007669"/>
    <property type="project" value="TreeGrafter"/>
</dbReference>
<dbReference type="SUPFAM" id="SSF89009">
    <property type="entry name" value="GAT-like domain"/>
    <property type="match status" value="1"/>
</dbReference>
<dbReference type="Gene3D" id="1.25.40.90">
    <property type="match status" value="1"/>
</dbReference>
<dbReference type="Proteomes" id="UP000077671">
    <property type="component" value="Unassembled WGS sequence"/>
</dbReference>
<reference evidence="5" key="3">
    <citation type="submission" date="2020-10" db="EMBL/GenBank/DDBJ databases">
        <authorList>
            <person name="Sedaghatjoo S."/>
        </authorList>
    </citation>
    <scope>NUCLEOTIDE SEQUENCE</scope>
    <source>
        <strain evidence="5">AZH3</strain>
    </source>
</reference>
<feature type="compositionally biased region" description="Polar residues" evidence="3">
    <location>
        <begin position="545"/>
        <end position="555"/>
    </location>
</feature>
<dbReference type="GO" id="GO:0006900">
    <property type="term" value="P:vesicle budding from membrane"/>
    <property type="evidence" value="ECO:0007669"/>
    <property type="project" value="TreeGrafter"/>
</dbReference>
<dbReference type="GO" id="GO:0048268">
    <property type="term" value="P:clathrin coat assembly"/>
    <property type="evidence" value="ECO:0007669"/>
    <property type="project" value="InterPro"/>
</dbReference>
<evidence type="ECO:0000313" key="5">
    <source>
        <dbReference type="EMBL" id="CAD6950565.1"/>
    </source>
</evidence>
<evidence type="ECO:0000313" key="7">
    <source>
        <dbReference type="Proteomes" id="UP000077671"/>
    </source>
</evidence>
<dbReference type="EMBL" id="LWDD02000273">
    <property type="protein sequence ID" value="KAE8262141.1"/>
    <property type="molecule type" value="Genomic_DNA"/>
</dbReference>
<dbReference type="Gene3D" id="1.20.58.150">
    <property type="entry name" value="ANTH domain"/>
    <property type="match status" value="1"/>
</dbReference>
<dbReference type="GO" id="GO:0005545">
    <property type="term" value="F:1-phosphatidylinositol binding"/>
    <property type="evidence" value="ECO:0007669"/>
    <property type="project" value="InterPro"/>
</dbReference>
<dbReference type="GO" id="GO:0005546">
    <property type="term" value="F:phosphatidylinositol-4,5-bisphosphate binding"/>
    <property type="evidence" value="ECO:0007669"/>
    <property type="project" value="TreeGrafter"/>
</dbReference>
<dbReference type="Proteomes" id="UP000836402">
    <property type="component" value="Unassembled WGS sequence"/>
</dbReference>
<proteinExistence type="predicted"/>
<feature type="domain" description="ENTH" evidence="4">
    <location>
        <begin position="1"/>
        <end position="128"/>
    </location>
</feature>
<feature type="compositionally biased region" description="Low complexity" evidence="3">
    <location>
        <begin position="812"/>
        <end position="827"/>
    </location>
</feature>
<comment type="caution">
    <text evidence="6">The sequence shown here is derived from an EMBL/GenBank/DDBJ whole genome shotgun (WGS) entry which is preliminary data.</text>
</comment>
<evidence type="ECO:0000256" key="1">
    <source>
        <dbReference type="ARBA" id="ARBA00004496"/>
    </source>
</evidence>
<dbReference type="InterPro" id="IPR008942">
    <property type="entry name" value="ENTH_VHS"/>
</dbReference>